<protein>
    <submittedName>
        <fullName evidence="3">Phosphoesterase</fullName>
    </submittedName>
</protein>
<accession>A0A2T3G6R6</accession>
<name>A0A2T3G6R6_9FIRM</name>
<dbReference type="Gene3D" id="3.60.21.10">
    <property type="match status" value="1"/>
</dbReference>
<keyword evidence="1" id="KW-0472">Membrane</keyword>
<dbReference type="PANTHER" id="PTHR31302">
    <property type="entry name" value="TRANSMEMBRANE PROTEIN WITH METALLOPHOSPHOESTERASE DOMAIN-RELATED"/>
    <property type="match status" value="1"/>
</dbReference>
<keyword evidence="1" id="KW-1133">Transmembrane helix</keyword>
<feature type="transmembrane region" description="Helical" evidence="1">
    <location>
        <begin position="7"/>
        <end position="25"/>
    </location>
</feature>
<evidence type="ECO:0000313" key="3">
    <source>
        <dbReference type="EMBL" id="PST43250.1"/>
    </source>
</evidence>
<dbReference type="InterPro" id="IPR051158">
    <property type="entry name" value="Metallophosphoesterase_sf"/>
</dbReference>
<dbReference type="GO" id="GO:0008758">
    <property type="term" value="F:UDP-2,3-diacylglucosamine hydrolase activity"/>
    <property type="evidence" value="ECO:0007669"/>
    <property type="project" value="TreeGrafter"/>
</dbReference>
<dbReference type="RefSeq" id="WP_107028926.1">
    <property type="nucleotide sequence ID" value="NZ_JADPGG010000082.1"/>
</dbReference>
<dbReference type="EMBL" id="PYLQ01000001">
    <property type="protein sequence ID" value="PST43250.1"/>
    <property type="molecule type" value="Genomic_DNA"/>
</dbReference>
<feature type="domain" description="Calcineurin-like phosphoesterase" evidence="2">
    <location>
        <begin position="51"/>
        <end position="205"/>
    </location>
</feature>
<proteinExistence type="predicted"/>
<keyword evidence="1" id="KW-0812">Transmembrane</keyword>
<keyword evidence="4" id="KW-1185">Reference proteome</keyword>
<dbReference type="InterPro" id="IPR029052">
    <property type="entry name" value="Metallo-depent_PP-like"/>
</dbReference>
<organism evidence="3 4">
    <name type="scientific">Faecalibacillus intestinalis</name>
    <dbReference type="NCBI Taxonomy" id="1982626"/>
    <lineage>
        <taxon>Bacteria</taxon>
        <taxon>Bacillati</taxon>
        <taxon>Bacillota</taxon>
        <taxon>Erysipelotrichia</taxon>
        <taxon>Erysipelotrichales</taxon>
        <taxon>Coprobacillaceae</taxon>
        <taxon>Faecalibacillus</taxon>
    </lineage>
</organism>
<reference evidence="3 4" key="1">
    <citation type="journal article" date="2019" name="Int. J. Syst. Evol. Microbiol.">
        <title>Faecalibacillus intestinalis gen. nov., sp. nov. and Faecalibacillus faecis sp. nov., isolated from human faeces.</title>
        <authorList>
            <person name="Seo B."/>
            <person name="Jeon K."/>
            <person name="Baek I."/>
            <person name="Lee Y.M."/>
            <person name="Baek K."/>
            <person name="Ko G."/>
        </authorList>
    </citation>
    <scope>NUCLEOTIDE SEQUENCE [LARGE SCALE GENOMIC DNA]</scope>
    <source>
        <strain evidence="3 4">SNUG30099</strain>
    </source>
</reference>
<evidence type="ECO:0000256" key="1">
    <source>
        <dbReference type="SAM" id="Phobius"/>
    </source>
</evidence>
<evidence type="ECO:0000313" key="4">
    <source>
        <dbReference type="Proteomes" id="UP000240974"/>
    </source>
</evidence>
<dbReference type="GO" id="GO:0009245">
    <property type="term" value="P:lipid A biosynthetic process"/>
    <property type="evidence" value="ECO:0007669"/>
    <property type="project" value="TreeGrafter"/>
</dbReference>
<dbReference type="PANTHER" id="PTHR31302:SF25">
    <property type="entry name" value="PHOSPHOESTERASE"/>
    <property type="match status" value="1"/>
</dbReference>
<dbReference type="Proteomes" id="UP000240974">
    <property type="component" value="Unassembled WGS sequence"/>
</dbReference>
<dbReference type="AlphaFoldDB" id="A0A2T3G6R6"/>
<dbReference type="GO" id="GO:0016020">
    <property type="term" value="C:membrane"/>
    <property type="evidence" value="ECO:0007669"/>
    <property type="project" value="GOC"/>
</dbReference>
<dbReference type="Pfam" id="PF00149">
    <property type="entry name" value="Metallophos"/>
    <property type="match status" value="1"/>
</dbReference>
<dbReference type="InterPro" id="IPR004843">
    <property type="entry name" value="Calcineurin-like_PHP"/>
</dbReference>
<evidence type="ECO:0000259" key="2">
    <source>
        <dbReference type="Pfam" id="PF00149"/>
    </source>
</evidence>
<dbReference type="SUPFAM" id="SSF56300">
    <property type="entry name" value="Metallo-dependent phosphatases"/>
    <property type="match status" value="1"/>
</dbReference>
<comment type="caution">
    <text evidence="3">The sequence shown here is derived from an EMBL/GenBank/DDBJ whole genome shotgun (WGS) entry which is preliminary data.</text>
</comment>
<gene>
    <name evidence="3" type="ORF">C7U54_00630</name>
</gene>
<sequence length="268" mass="30621">MNKIKKIILIILSCFLVICLYQWYIQSQNTYHFKETAFTQKALPKEFNGFTIGYFSDLNLSSKEDLNHLKEAVKDLNKKDVDLILFGGDIYSNDSFETDQVSQILKNIHSRYGKFAVLGEKDQGDSTNNTNLLTEAGFEVLHNELRYIYYKGSIIDLLGLENSGDCSGLISEDNKDHYKIALVHQPDYFTQIKESSVQLQLSGHTLGGYYKIPFIGGLETKEMGKKYVSGKHTNNGTTLLISNGFHKESNDQHRFMTYDEINIIKLKK</sequence>